<dbReference type="AlphaFoldDB" id="A0A2P8DU60"/>
<dbReference type="InterPro" id="IPR013078">
    <property type="entry name" value="His_Pase_superF_clade-1"/>
</dbReference>
<dbReference type="InterPro" id="IPR029033">
    <property type="entry name" value="His_PPase_superfam"/>
</dbReference>
<dbReference type="SMART" id="SM00855">
    <property type="entry name" value="PGAM"/>
    <property type="match status" value="1"/>
</dbReference>
<dbReference type="SUPFAM" id="SSF53254">
    <property type="entry name" value="Phosphoglycerate mutase-like"/>
    <property type="match status" value="1"/>
</dbReference>
<reference evidence="3 4" key="1">
    <citation type="submission" date="2018-03" db="EMBL/GenBank/DDBJ databases">
        <title>Genomic Encyclopedia of Archaeal and Bacterial Type Strains, Phase II (KMG-II): from individual species to whole genera.</title>
        <authorList>
            <person name="Goeker M."/>
        </authorList>
    </citation>
    <scope>NUCLEOTIDE SEQUENCE [LARGE SCALE GENOMIC DNA]</scope>
    <source>
        <strain evidence="3 4">DSM 45312</strain>
    </source>
</reference>
<dbReference type="EMBL" id="PYGA01000001">
    <property type="protein sequence ID" value="PSL00743.1"/>
    <property type="molecule type" value="Genomic_DNA"/>
</dbReference>
<name>A0A2P8DU60_9ACTN</name>
<evidence type="ECO:0000256" key="1">
    <source>
        <dbReference type="PIRSR" id="PIRSR613078-1"/>
    </source>
</evidence>
<dbReference type="RefSeq" id="WP_106580935.1">
    <property type="nucleotide sequence ID" value="NZ_PYGA01000001.1"/>
</dbReference>
<feature type="binding site" evidence="2">
    <location>
        <position position="61"/>
    </location>
    <ligand>
        <name>substrate</name>
    </ligand>
</feature>
<dbReference type="Proteomes" id="UP000240542">
    <property type="component" value="Unassembled WGS sequence"/>
</dbReference>
<dbReference type="OrthoDB" id="9781415at2"/>
<organism evidence="3 4">
    <name type="scientific">Murinocardiopsis flavida</name>
    <dbReference type="NCBI Taxonomy" id="645275"/>
    <lineage>
        <taxon>Bacteria</taxon>
        <taxon>Bacillati</taxon>
        <taxon>Actinomycetota</taxon>
        <taxon>Actinomycetes</taxon>
        <taxon>Streptosporangiales</taxon>
        <taxon>Nocardiopsidaceae</taxon>
        <taxon>Murinocardiopsis</taxon>
    </lineage>
</organism>
<dbReference type="PANTHER" id="PTHR48100">
    <property type="entry name" value="BROAD-SPECIFICITY PHOSPHATASE YOR283W-RELATED"/>
    <property type="match status" value="1"/>
</dbReference>
<gene>
    <name evidence="3" type="ORF">CLV63_101219</name>
</gene>
<evidence type="ECO:0000313" key="3">
    <source>
        <dbReference type="EMBL" id="PSL00743.1"/>
    </source>
</evidence>
<feature type="active site" description="Tele-phosphohistidine intermediate" evidence="1">
    <location>
        <position position="12"/>
    </location>
</feature>
<evidence type="ECO:0000256" key="2">
    <source>
        <dbReference type="PIRSR" id="PIRSR613078-2"/>
    </source>
</evidence>
<feature type="active site" description="Proton donor/acceptor" evidence="1">
    <location>
        <position position="85"/>
    </location>
</feature>
<proteinExistence type="predicted"/>
<dbReference type="Pfam" id="PF00300">
    <property type="entry name" value="His_Phos_1"/>
    <property type="match status" value="1"/>
</dbReference>
<keyword evidence="4" id="KW-1185">Reference proteome</keyword>
<dbReference type="PROSITE" id="PS00175">
    <property type="entry name" value="PG_MUTASE"/>
    <property type="match status" value="1"/>
</dbReference>
<dbReference type="Gene3D" id="3.40.50.1240">
    <property type="entry name" value="Phosphoglycerate mutase-like"/>
    <property type="match status" value="1"/>
</dbReference>
<dbReference type="InterPro" id="IPR050275">
    <property type="entry name" value="PGM_Phosphatase"/>
</dbReference>
<evidence type="ECO:0000313" key="4">
    <source>
        <dbReference type="Proteomes" id="UP000240542"/>
    </source>
</evidence>
<dbReference type="PANTHER" id="PTHR48100:SF62">
    <property type="entry name" value="GLUCOSYL-3-PHOSPHOGLYCERATE PHOSPHATASE"/>
    <property type="match status" value="1"/>
</dbReference>
<dbReference type="CDD" id="cd07067">
    <property type="entry name" value="HP_PGM_like"/>
    <property type="match status" value="1"/>
</dbReference>
<dbReference type="InterPro" id="IPR001345">
    <property type="entry name" value="PG/BPGM_mutase_AS"/>
</dbReference>
<dbReference type="GO" id="GO:0016791">
    <property type="term" value="F:phosphatase activity"/>
    <property type="evidence" value="ECO:0007669"/>
    <property type="project" value="TreeGrafter"/>
</dbReference>
<accession>A0A2P8DU60</accession>
<feature type="binding site" evidence="2">
    <location>
        <begin position="11"/>
        <end position="18"/>
    </location>
    <ligand>
        <name>substrate</name>
    </ligand>
</feature>
<sequence>MTETRRVILLRHGQTDWNADKRFQGHSDIPLNEAGLRQARHAAGLLVSLRPDAIVASDLKRAAATAYELAERTGLPVEFDKGLRERSGGSWEGLTRSEIRERWPEEFITMDIPDGEDMALVGNRVNDAIERGLGRVPEHGVLVAVSHGAALRAGINRMLGFPPEKREALGPLGNCSWSMLGPARSGAWRLLEHNAASLPDESALGDDR</sequence>
<protein>
    <submittedName>
        <fullName evidence="3">Putative phosphoglycerate mutase</fullName>
    </submittedName>
</protein>
<dbReference type="GO" id="GO:0005737">
    <property type="term" value="C:cytoplasm"/>
    <property type="evidence" value="ECO:0007669"/>
    <property type="project" value="TreeGrafter"/>
</dbReference>
<comment type="caution">
    <text evidence="3">The sequence shown here is derived from an EMBL/GenBank/DDBJ whole genome shotgun (WGS) entry which is preliminary data.</text>
</comment>